<feature type="region of interest" description="Disordered" evidence="4">
    <location>
        <begin position="542"/>
        <end position="615"/>
    </location>
</feature>
<dbReference type="SMART" id="SM00360">
    <property type="entry name" value="RRM"/>
    <property type="match status" value="3"/>
</dbReference>
<organism evidence="6 7">
    <name type="scientific">Pristionchus entomophagus</name>
    <dbReference type="NCBI Taxonomy" id="358040"/>
    <lineage>
        <taxon>Eukaryota</taxon>
        <taxon>Metazoa</taxon>
        <taxon>Ecdysozoa</taxon>
        <taxon>Nematoda</taxon>
        <taxon>Chromadorea</taxon>
        <taxon>Rhabditida</taxon>
        <taxon>Rhabditina</taxon>
        <taxon>Diplogasteromorpha</taxon>
        <taxon>Diplogasteroidea</taxon>
        <taxon>Neodiplogasteridae</taxon>
        <taxon>Pristionchus</taxon>
    </lineage>
</organism>
<dbReference type="InterPro" id="IPR000504">
    <property type="entry name" value="RRM_dom"/>
</dbReference>
<feature type="region of interest" description="Disordered" evidence="4">
    <location>
        <begin position="395"/>
        <end position="489"/>
    </location>
</feature>
<evidence type="ECO:0000256" key="4">
    <source>
        <dbReference type="SAM" id="MobiDB-lite"/>
    </source>
</evidence>
<keyword evidence="7" id="KW-1185">Reference proteome</keyword>
<keyword evidence="1" id="KW-0677">Repeat</keyword>
<dbReference type="EMBL" id="BTSX01000004">
    <property type="protein sequence ID" value="GMS96033.1"/>
    <property type="molecule type" value="Genomic_DNA"/>
</dbReference>
<feature type="compositionally biased region" description="Pro residues" evidence="4">
    <location>
        <begin position="411"/>
        <end position="425"/>
    </location>
</feature>
<protein>
    <recommendedName>
        <fullName evidence="5">RRM domain-containing protein</fullName>
    </recommendedName>
</protein>
<dbReference type="Gene3D" id="3.30.70.330">
    <property type="match status" value="3"/>
</dbReference>
<keyword evidence="2 3" id="KW-0694">RNA-binding</keyword>
<sequence>MSDRPKYVRLRGLPFSSKENDIRTFLDGCCLTIVSLPLNPEGRPSGEGFVGLKTEEDVQNALAKNKELIQKRYIEVFRISHEELANALRRGFISEEGRLIKLRGLPFSASDKDIKEFLSDVEVEEVVFGRNAEGRPSGEAFVRLASKDDVKAALLKNKQHMGKRYVEVYDSKPEEINRARGLGPQRNGPPALRDIGHPLPLMHGPPMPGFEMDARSPRGGMGGPPCGPPMWDDGRGGGMPPMMEMERTFPQRPSRIVDYDEMYEGRGGPIRAVPPSMGMYSRASPYDGGGGGGVEDWNSPTKILMKGLPFDVNPHAIERFFAPLRCFDIKIGFNEERRPSGDGSVEFGTISETREALQRHKQTIGQRYIELYSSSEVPPSIRRIRFKRVGGAMSVPPAPLTTPSHRSMPAAPIPTGRPPIPPPRFEQPMMGGGGPPHRGPPRGYEDQMGGGYGMPSPAVRGPPSRGVPPPPPSGRNDGAYSSFPSREYNGVPQERENYGGYGRAAQESYAPPSVNTHAPPSYGMYDVKPEVKREVYDGYGRGGGDGYGSGGGYGGYGDEGMAPPQRTADPYGGTPRRPAPAHNGGGDYTGYEGYGSGGGGGQYGGRNAGGGDRYF</sequence>
<dbReference type="InterPro" id="IPR012677">
    <property type="entry name" value="Nucleotide-bd_a/b_plait_sf"/>
</dbReference>
<evidence type="ECO:0000256" key="1">
    <source>
        <dbReference type="ARBA" id="ARBA00022737"/>
    </source>
</evidence>
<dbReference type="InterPro" id="IPR050666">
    <property type="entry name" value="ESRP"/>
</dbReference>
<feature type="compositionally biased region" description="Gly residues" evidence="4">
    <location>
        <begin position="583"/>
        <end position="615"/>
    </location>
</feature>
<reference evidence="6" key="1">
    <citation type="submission" date="2023-10" db="EMBL/GenBank/DDBJ databases">
        <title>Genome assembly of Pristionchus species.</title>
        <authorList>
            <person name="Yoshida K."/>
            <person name="Sommer R.J."/>
        </authorList>
    </citation>
    <scope>NUCLEOTIDE SEQUENCE</scope>
    <source>
        <strain evidence="6">RS0144</strain>
    </source>
</reference>
<comment type="caution">
    <text evidence="6">The sequence shown here is derived from an EMBL/GenBank/DDBJ whole genome shotgun (WGS) entry which is preliminary data.</text>
</comment>
<evidence type="ECO:0000256" key="2">
    <source>
        <dbReference type="ARBA" id="ARBA00022884"/>
    </source>
</evidence>
<feature type="domain" description="RRM" evidence="5">
    <location>
        <begin position="6"/>
        <end position="81"/>
    </location>
</feature>
<name>A0AAV5TP85_9BILA</name>
<dbReference type="PANTHER" id="PTHR13976">
    <property type="entry name" value="HETEROGENEOUS NUCLEAR RIBONUCLEOPROTEIN-RELATED"/>
    <property type="match status" value="1"/>
</dbReference>
<evidence type="ECO:0000313" key="7">
    <source>
        <dbReference type="Proteomes" id="UP001432027"/>
    </source>
</evidence>
<evidence type="ECO:0000259" key="5">
    <source>
        <dbReference type="PROSITE" id="PS50102"/>
    </source>
</evidence>
<proteinExistence type="predicted"/>
<evidence type="ECO:0000256" key="3">
    <source>
        <dbReference type="PROSITE-ProRule" id="PRU00176"/>
    </source>
</evidence>
<dbReference type="AlphaFoldDB" id="A0AAV5TP85"/>
<dbReference type="InterPro" id="IPR035979">
    <property type="entry name" value="RBD_domain_sf"/>
</dbReference>
<dbReference type="SUPFAM" id="SSF54928">
    <property type="entry name" value="RNA-binding domain, RBD"/>
    <property type="match status" value="3"/>
</dbReference>
<evidence type="ECO:0000313" key="6">
    <source>
        <dbReference type="EMBL" id="GMS96033.1"/>
    </source>
</evidence>
<feature type="compositionally biased region" description="Gly residues" evidence="4">
    <location>
        <begin position="542"/>
        <end position="558"/>
    </location>
</feature>
<accession>A0AAV5TP85</accession>
<dbReference type="GO" id="GO:0003723">
    <property type="term" value="F:RNA binding"/>
    <property type="evidence" value="ECO:0007669"/>
    <property type="project" value="UniProtKB-UniRule"/>
</dbReference>
<dbReference type="Pfam" id="PF00076">
    <property type="entry name" value="RRM_1"/>
    <property type="match status" value="1"/>
</dbReference>
<gene>
    <name evidence="6" type="ORF">PENTCL1PPCAC_18208</name>
</gene>
<feature type="domain" description="RRM" evidence="5">
    <location>
        <begin position="98"/>
        <end position="173"/>
    </location>
</feature>
<dbReference type="PROSITE" id="PS50102">
    <property type="entry name" value="RRM"/>
    <property type="match status" value="2"/>
</dbReference>
<dbReference type="Proteomes" id="UP001432027">
    <property type="component" value="Unassembled WGS sequence"/>
</dbReference>